<comment type="caution">
    <text evidence="1">The sequence shown here is derived from an EMBL/GenBank/DDBJ whole genome shotgun (WGS) entry which is preliminary data.</text>
</comment>
<sequence length="132" mass="14715">MRDKFSHQQHIGDNPQLVSSTVAETIKAGLTQVKTTDATDRVAYLARVYAVADACWLPRDARDSANQILAIAEAMIRYLEPRAALKELDVKIGDTVLHRQLGRREVVGITANFRLKLKDHRHTVSPTSVAKI</sequence>
<protein>
    <submittedName>
        <fullName evidence="1">Uncharacterized protein</fullName>
    </submittedName>
</protein>
<proteinExistence type="predicted"/>
<evidence type="ECO:0000313" key="2">
    <source>
        <dbReference type="Proteomes" id="UP000231152"/>
    </source>
</evidence>
<name>A0A2M8LE88_9BACT</name>
<dbReference type="EMBL" id="PFET01000010">
    <property type="protein sequence ID" value="PJE75743.1"/>
    <property type="molecule type" value="Genomic_DNA"/>
</dbReference>
<reference evidence="1 2" key="1">
    <citation type="submission" date="2017-09" db="EMBL/GenBank/DDBJ databases">
        <title>Depth-based differentiation of microbial function through sediment-hosted aquifers and enrichment of novel symbionts in the deep terrestrial subsurface.</title>
        <authorList>
            <person name="Probst A.J."/>
            <person name="Ladd B."/>
            <person name="Jarett J.K."/>
            <person name="Geller-Mcgrath D.E."/>
            <person name="Sieber C.M."/>
            <person name="Emerson J.B."/>
            <person name="Anantharaman K."/>
            <person name="Thomas B.C."/>
            <person name="Malmstrom R."/>
            <person name="Stieglmeier M."/>
            <person name="Klingl A."/>
            <person name="Woyke T."/>
            <person name="Ryan C.M."/>
            <person name="Banfield J.F."/>
        </authorList>
    </citation>
    <scope>NUCLEOTIDE SEQUENCE [LARGE SCALE GENOMIC DNA]</scope>
    <source>
        <strain evidence="1">CG10_big_fil_rev_8_21_14_0_10_48_11</strain>
    </source>
</reference>
<dbReference type="AlphaFoldDB" id="A0A2M8LE88"/>
<evidence type="ECO:0000313" key="1">
    <source>
        <dbReference type="EMBL" id="PJE75743.1"/>
    </source>
</evidence>
<organism evidence="1 2">
    <name type="scientific">Candidatus Uhrbacteria bacterium CG10_big_fil_rev_8_21_14_0_10_48_11</name>
    <dbReference type="NCBI Taxonomy" id="1975037"/>
    <lineage>
        <taxon>Bacteria</taxon>
        <taxon>Candidatus Uhriibacteriota</taxon>
    </lineage>
</organism>
<accession>A0A2M8LE88</accession>
<gene>
    <name evidence="1" type="ORF">COV04_03205</name>
</gene>
<dbReference type="Proteomes" id="UP000231152">
    <property type="component" value="Unassembled WGS sequence"/>
</dbReference>